<organism evidence="2 3">
    <name type="scientific">Tsukamurella tyrosinosolvens</name>
    <dbReference type="NCBI Taxonomy" id="57704"/>
    <lineage>
        <taxon>Bacteria</taxon>
        <taxon>Bacillati</taxon>
        <taxon>Actinomycetota</taxon>
        <taxon>Actinomycetes</taxon>
        <taxon>Mycobacteriales</taxon>
        <taxon>Tsukamurellaceae</taxon>
        <taxon>Tsukamurella</taxon>
    </lineage>
</organism>
<evidence type="ECO:0000256" key="1">
    <source>
        <dbReference type="SAM" id="MobiDB-lite"/>
    </source>
</evidence>
<reference evidence="3" key="1">
    <citation type="submission" date="2016-10" db="EMBL/GenBank/DDBJ databases">
        <authorList>
            <person name="Varghese N."/>
            <person name="Submissions S."/>
        </authorList>
    </citation>
    <scope>NUCLEOTIDE SEQUENCE [LARGE SCALE GENOMIC DNA]</scope>
    <source>
        <strain evidence="3">DSM 44234</strain>
    </source>
</reference>
<proteinExistence type="predicted"/>
<name>A0A1H4NWP2_TSUTY</name>
<evidence type="ECO:0008006" key="4">
    <source>
        <dbReference type="Google" id="ProtNLM"/>
    </source>
</evidence>
<dbReference type="AlphaFoldDB" id="A0A1H4NWP2"/>
<keyword evidence="3" id="KW-1185">Reference proteome</keyword>
<evidence type="ECO:0000313" key="3">
    <source>
        <dbReference type="Proteomes" id="UP000182241"/>
    </source>
</evidence>
<dbReference type="EMBL" id="FNSA01000003">
    <property type="protein sequence ID" value="SEB99589.1"/>
    <property type="molecule type" value="Genomic_DNA"/>
</dbReference>
<dbReference type="Proteomes" id="UP000182241">
    <property type="component" value="Unassembled WGS sequence"/>
</dbReference>
<protein>
    <recommendedName>
        <fullName evidence="4">Heavy-metal-associated domain-containing protein</fullName>
    </recommendedName>
</protein>
<feature type="region of interest" description="Disordered" evidence="1">
    <location>
        <begin position="307"/>
        <end position="330"/>
    </location>
</feature>
<dbReference type="STRING" id="57704.SAMN04489793_1294"/>
<feature type="compositionally biased region" description="Low complexity" evidence="1">
    <location>
        <begin position="315"/>
        <end position="330"/>
    </location>
</feature>
<evidence type="ECO:0000313" key="2">
    <source>
        <dbReference type="EMBL" id="SEB99589.1"/>
    </source>
</evidence>
<accession>A0A1H4NWP2</accession>
<gene>
    <name evidence="2" type="ORF">SAMN04489793_1294</name>
</gene>
<sequence>MDGRTTTRRSMNPAAKLAVYGAGLVVAFGGAYGIAGAVVPDSTVAQWNAQADDGHGGHAAPAATAPAATAALKGVSLSAEGLTFAPVSAPRAVGEAGTLSFRIEDATGAPVTAYTTTHEKDLHLIAVRSDGSLFRHVHPVLDRATGTWSLPWSWAEAGTYRLYADFAPATGSAVTLTRTVEVAGGYTPADPAPSRTAQVDGFTVTLDGDLVAGASSPVTLRVSRDGAPVTALQPYLGAFGHLVALRQGDLAFLHVHPEGAEPKPGDTGGPAIAFQAQAPTAGRYLLYLDFQVDGVVRTASFVVDAGASASPQNPTAPTASVPPAAGHGGH</sequence>